<accession>A0ABM3JX89</accession>
<name>A0ABM3JX89_BACDO</name>
<dbReference type="Proteomes" id="UP001652620">
    <property type="component" value="Chromosome 1"/>
</dbReference>
<dbReference type="PANTHER" id="PTHR24366:SF96">
    <property type="entry name" value="LEUCINE RICH REPEAT CONTAINING 53"/>
    <property type="match status" value="1"/>
</dbReference>
<reference evidence="4" key="2">
    <citation type="submission" date="2025-08" db="UniProtKB">
        <authorList>
            <consortium name="RefSeq"/>
        </authorList>
    </citation>
    <scope>IDENTIFICATION</scope>
    <source>
        <tissue evidence="4">Adult</tissue>
    </source>
</reference>
<evidence type="ECO:0000313" key="4">
    <source>
        <dbReference type="RefSeq" id="XP_049313851.1"/>
    </source>
</evidence>
<evidence type="ECO:0000256" key="2">
    <source>
        <dbReference type="ARBA" id="ARBA00022737"/>
    </source>
</evidence>
<keyword evidence="1" id="KW-0433">Leucine-rich repeat</keyword>
<dbReference type="Gene3D" id="3.80.10.10">
    <property type="entry name" value="Ribonuclease Inhibitor"/>
    <property type="match status" value="1"/>
</dbReference>
<evidence type="ECO:0000256" key="1">
    <source>
        <dbReference type="ARBA" id="ARBA00022614"/>
    </source>
</evidence>
<dbReference type="InterPro" id="IPR001611">
    <property type="entry name" value="Leu-rich_rpt"/>
</dbReference>
<dbReference type="PROSITE" id="PS51450">
    <property type="entry name" value="LRR"/>
    <property type="match status" value="1"/>
</dbReference>
<dbReference type="PANTHER" id="PTHR24366">
    <property type="entry name" value="IG(IMMUNOGLOBULIN) AND LRR(LEUCINE RICH REPEAT) DOMAINS"/>
    <property type="match status" value="1"/>
</dbReference>
<keyword evidence="2" id="KW-0677">Repeat</keyword>
<dbReference type="InterPro" id="IPR003591">
    <property type="entry name" value="Leu-rich_rpt_typical-subtyp"/>
</dbReference>
<dbReference type="RefSeq" id="XP_049313851.1">
    <property type="nucleotide sequence ID" value="XM_049457894.1"/>
</dbReference>
<dbReference type="InterPro" id="IPR032675">
    <property type="entry name" value="LRR_dom_sf"/>
</dbReference>
<gene>
    <name evidence="4" type="primary">LOC125778739</name>
</gene>
<dbReference type="Pfam" id="PF13855">
    <property type="entry name" value="LRR_8"/>
    <property type="match status" value="1"/>
</dbReference>
<sequence length="176" mass="20438">MNDKVREILIKIYELNKVIIVFNTDLAAEPTEDYGQIMDVVHLQLIIKSNRNEIGEEDIISIPTDKFPEGDQLETLTLSVQGLRNQYISLQNLTQTFFKKFRALRQLDLAGNNMKMLDANIFAAQTKLNSLNLSRNEIRELPESLFEYQRQLLILDLSHNSLTYLTPHLFDDTPWL</sequence>
<dbReference type="GeneID" id="125778739"/>
<reference evidence="3" key="1">
    <citation type="submission" date="2025-05" db="UniProtKB">
        <authorList>
            <consortium name="RefSeq"/>
        </authorList>
    </citation>
    <scope>NUCLEOTIDE SEQUENCE [LARGE SCALE GENOMIC DNA]</scope>
</reference>
<protein>
    <submittedName>
        <fullName evidence="4">Leucine-rich repeat-containing protein 15-like</fullName>
    </submittedName>
</protein>
<dbReference type="SUPFAM" id="SSF52058">
    <property type="entry name" value="L domain-like"/>
    <property type="match status" value="1"/>
</dbReference>
<keyword evidence="3" id="KW-1185">Reference proteome</keyword>
<proteinExistence type="predicted"/>
<dbReference type="SMART" id="SM00369">
    <property type="entry name" value="LRR_TYP"/>
    <property type="match status" value="3"/>
</dbReference>
<organism evidence="3 4">
    <name type="scientific">Bactrocera dorsalis</name>
    <name type="common">Oriental fruit fly</name>
    <name type="synonym">Dacus dorsalis</name>
    <dbReference type="NCBI Taxonomy" id="27457"/>
    <lineage>
        <taxon>Eukaryota</taxon>
        <taxon>Metazoa</taxon>
        <taxon>Ecdysozoa</taxon>
        <taxon>Arthropoda</taxon>
        <taxon>Hexapoda</taxon>
        <taxon>Insecta</taxon>
        <taxon>Pterygota</taxon>
        <taxon>Neoptera</taxon>
        <taxon>Endopterygota</taxon>
        <taxon>Diptera</taxon>
        <taxon>Brachycera</taxon>
        <taxon>Muscomorpha</taxon>
        <taxon>Tephritoidea</taxon>
        <taxon>Tephritidae</taxon>
        <taxon>Bactrocera</taxon>
        <taxon>Bactrocera</taxon>
    </lineage>
</organism>
<evidence type="ECO:0000313" key="3">
    <source>
        <dbReference type="Proteomes" id="UP001652620"/>
    </source>
</evidence>